<sequence>MVNSLPLNLHRIQALPNSLKNDLFRKEQLIDGILALSKSFSIKITNDIWIKRENVHDLSAKFGKSTFLSKTTAKQPLVLPAIYIAQQHGYFFLPYSNP</sequence>
<evidence type="ECO:0000313" key="2">
    <source>
        <dbReference type="WBParaSite" id="nRc.2.0.1.t32493-RA"/>
    </source>
</evidence>
<protein>
    <submittedName>
        <fullName evidence="2">Uncharacterized protein</fullName>
    </submittedName>
</protein>
<reference evidence="2" key="1">
    <citation type="submission" date="2022-11" db="UniProtKB">
        <authorList>
            <consortium name="WormBaseParasite"/>
        </authorList>
    </citation>
    <scope>IDENTIFICATION</scope>
</reference>
<keyword evidence="1" id="KW-1185">Reference proteome</keyword>
<dbReference type="Proteomes" id="UP000887565">
    <property type="component" value="Unplaced"/>
</dbReference>
<name>A0A915K1E3_ROMCU</name>
<organism evidence="1 2">
    <name type="scientific">Romanomermis culicivorax</name>
    <name type="common">Nematode worm</name>
    <dbReference type="NCBI Taxonomy" id="13658"/>
    <lineage>
        <taxon>Eukaryota</taxon>
        <taxon>Metazoa</taxon>
        <taxon>Ecdysozoa</taxon>
        <taxon>Nematoda</taxon>
        <taxon>Enoplea</taxon>
        <taxon>Dorylaimia</taxon>
        <taxon>Mermithida</taxon>
        <taxon>Mermithoidea</taxon>
        <taxon>Mermithidae</taxon>
        <taxon>Romanomermis</taxon>
    </lineage>
</organism>
<accession>A0A915K1E3</accession>
<dbReference type="AlphaFoldDB" id="A0A915K1E3"/>
<dbReference type="WBParaSite" id="nRc.2.0.1.t32493-RA">
    <property type="protein sequence ID" value="nRc.2.0.1.t32493-RA"/>
    <property type="gene ID" value="nRc.2.0.1.g32493"/>
</dbReference>
<evidence type="ECO:0000313" key="1">
    <source>
        <dbReference type="Proteomes" id="UP000887565"/>
    </source>
</evidence>
<proteinExistence type="predicted"/>